<evidence type="ECO:0000256" key="2">
    <source>
        <dbReference type="ARBA" id="ARBA00022737"/>
    </source>
</evidence>
<dbReference type="PANTHER" id="PTHR45739:SF12">
    <property type="entry name" value="CHONDROITIN SULFATE PROTEOGLYCAN 4-LIKE ISOFORM X2"/>
    <property type="match status" value="1"/>
</dbReference>
<keyword evidence="2" id="KW-0677">Repeat</keyword>
<feature type="repeat" description="CSPG" evidence="5">
    <location>
        <begin position="1261"/>
        <end position="1352"/>
    </location>
</feature>
<dbReference type="OrthoDB" id="430044at2759"/>
<keyword evidence="10" id="KW-1185">Reference proteome</keyword>
<comment type="caution">
    <text evidence="4">Lacks conserved residue(s) required for the propagation of feature annotation.</text>
</comment>
<proteinExistence type="predicted"/>
<evidence type="ECO:0000313" key="10">
    <source>
        <dbReference type="Proteomes" id="UP000507470"/>
    </source>
</evidence>
<feature type="domain" description="Laminin G" evidence="8">
    <location>
        <begin position="21"/>
        <end position="195"/>
    </location>
</feature>
<evidence type="ECO:0000259" key="8">
    <source>
        <dbReference type="PROSITE" id="PS50025"/>
    </source>
</evidence>
<evidence type="ECO:0000256" key="7">
    <source>
        <dbReference type="SAM" id="SignalP"/>
    </source>
</evidence>
<protein>
    <submittedName>
        <fullName evidence="9">CSPG4</fullName>
    </submittedName>
</protein>
<feature type="repeat" description="CSPG" evidence="5">
    <location>
        <begin position="1150"/>
        <end position="1239"/>
    </location>
</feature>
<sequence length="2372" mass="268539">MDFQPSLFVLVWFSSVGPVVVNTASFYGDSYINLPFQDDSDTTELQLRFRTSLPNGLLFLASGTTDYLSVVIKSGKLEVELDLGSGVILLSSVKNTQLNDGNWHRVRFQQKALSFKLIIDDDEIIKTDGTGSLTKLNIQNGIYLGGTPSDISSISGHGYKNFRGCLQNVLYNQYNVLNLALKLPGESTNHISWNCQEEFGAKKSNEISFSTSISYASFPCLDFRSTGSITLEFKTLQKNAFLLLNSANTDENTHLIAIEIINKKLKLNVNRGGTTLSISSEVSISDGKWHLIEAVFYDDRFVFGVDVERQQSRYNSGDSRSFRLTSDLFIGGVVGIQEANVIARDSKLLTFPTSFQGCVRNIVINKEAFGFPDILSSNGLSVGCMSQSPCMSNPCESDYRCEETDEGYQCVCISGDCSIVKEDAPERRHTNSDQGDSVVFVTPLSAREGDETVITTSNIDIQFNYRKYNIRESAIQFYVLEKPKFGSFRIDLGRRRNSDVFTLLDLIGGKVSYTHNGEEEFSDSVSIEMLIIGNEDKDIPERLSQKYAFVLPIIVTPVNDPSIIRTLGNGFIKMAKFSTFDINSDILSVVDPDSDLKDIVYTTSCDIQNNRNYFQRKNSPGLKINAFTQEEVQTGIIQFVDKTRRTTRCDVMANDKGDRTNTVTLTFQPIELHIGLLFASRIRVAASSYIILTNANLNARTNVPLQKLNVTYKITAQPFLGNLELLQSDQSWIKVTHFNQQNIDDSEIRYRHTNISYRGPRDQFSFIVTCLKEKLAQSTIPVDITPLSITVNSPNSVKADGSKGYFLLTQDKLEAGTNNHEQPLVDIKFLITRPPAQGHLYHVSTNVYSEDMFTDSHILANGDIFTQKDINDGLIVFKLGRKVFDTLTDFIDLRVQVPEAQSKLFRLRFQILPEQTDIKFINSPLTNVFEGGQKAIEKDVLYLETSEYREFEYTIIDFPKHGILVTVHPRSMGILERNISKFTNEDIRTFKIIYQNDDSESATDSFTFIAVPIIQSTNKPTVKEHEFHGTFQIQITMRNDHYPIRLVDKVFHVVVNSDHVLTLDDLAFGDPDIDFNAMNLVYSHRGVSNGDFIFSDNKTAVYRFTQENIADGDISFRNKGTVLIGRAVMHVSDGQFVTTSLFEIQASNPYIKIVNNTGIIVKSGKFDFISSLNLSVETNIDCQPHELKFVLIEEPLYGKVEKNHRDVAEFTYQDVLSQRVSYKHNGRKGFEDAFQFIVMAQNAQIQGTFPIRIISESHNHPPRIINNNLIEVQELREVEITKDYLEVSHPDTLPSGIMYTVESQPQHGRLLLDGHRENIVNHFTQEDINNNNLKFRHTQSGPLDDFFTFDVSNGFKSLRNLQFVMEIVPSFLEIDTKNLTVREGGRVPLTPSHLKLKNRYYNSKLVDYEVLRQPGNGQIETIRNLGVPLASFTSESIQNGEIFYVHDNSEMSKDNFILKAAVDNRKKESRMTVMHVAIKSINDKPPLVVVNKKLEIWRGSMTLITAEILKSSDPDSPPENIRYTITQPTNGHVALLNNTFRGIASFTQALVDAGQVTFVHQGADNGEFSFHVSDGVNSDGRLHKFYVTAKSLFVTLVRNIQLKVYPGRTQAITISHLYAKTNDPRQTHPIIYNIMAKPKKGRIITRYNQRPLELQSFKQDDIENGLIFYEHTSFDTEWDETDVFTFEVSSLYASPVQNQRFQIDISYTNIDSRGGASFNEKGKLSVKEGGEVTLTRDHVDVTDYIQRLHTVDRHRVDVSFILAAIPKHGNILLHGNELMLGQSFTQDNINRRQVKYKHDDSETTDDNFMVKLELLDGGKLPNSASLNFTVKVTPVNDELFQLVTTNPRLYVVQGLKVDITSKDLKTEDLDTPSDQIIYELTILPKNGIIAFKDNPRQLINRFSQKDIDDGKLQFQHDGKNPSTTFHFRVSDGTFPAISRSCYITVIPVSIELINEQHIQLMQSDNIVDITSQNVAVKTNGLKNNVYYNITTPPRYGAIYSGKSVVLSFKQTDIDNENIYYKQHDLSSYVDYFIVDVFYPGIVPIAVIHNRQINIGVEPLIVTNPFTARIGEKVAITTKYLDAGKLANITGHMPQFKIIEKPKHGRILGPKRVKRNTDKETHYDDIAYFSHDDIVHGNVFYSVDNIPYQEGLWDSFGYMLSADSVQPAAGRFSIKLAPPDGNSTDVNPKGREVIEPDVRSDFVIVLAILIPLFILLIIVLLVIYFIWRRRHHQEYVPPSNEKRLRPSISGPLTLDQPHVHIEPKQEVTPCSDDEASFFDDHQNYYNLPPLRGRNDEYRLITHADGKSEVGSKVPQCKVTLLADDNESASRMSGYSIKSDTSTELFEWSSLMDPEILQHCRTTNPVLRDNQYWV</sequence>
<dbReference type="CDD" id="cd00053">
    <property type="entry name" value="EGF"/>
    <property type="match status" value="1"/>
</dbReference>
<keyword evidence="3" id="KW-0325">Glycoprotein</keyword>
<organism evidence="9 10">
    <name type="scientific">Mytilus coruscus</name>
    <name type="common">Sea mussel</name>
    <dbReference type="NCBI Taxonomy" id="42192"/>
    <lineage>
        <taxon>Eukaryota</taxon>
        <taxon>Metazoa</taxon>
        <taxon>Spiralia</taxon>
        <taxon>Lophotrochozoa</taxon>
        <taxon>Mollusca</taxon>
        <taxon>Bivalvia</taxon>
        <taxon>Autobranchia</taxon>
        <taxon>Pteriomorphia</taxon>
        <taxon>Mytilida</taxon>
        <taxon>Mytiloidea</taxon>
        <taxon>Mytilidae</taxon>
        <taxon>Mytilinae</taxon>
        <taxon>Mytilus</taxon>
    </lineage>
</organism>
<dbReference type="Proteomes" id="UP000507470">
    <property type="component" value="Unassembled WGS sequence"/>
</dbReference>
<feature type="repeat" description="CSPG" evidence="5">
    <location>
        <begin position="1485"/>
        <end position="1575"/>
    </location>
</feature>
<dbReference type="EMBL" id="CACVKT020007048">
    <property type="protein sequence ID" value="CAC5404922.1"/>
    <property type="molecule type" value="Genomic_DNA"/>
</dbReference>
<dbReference type="PROSITE" id="PS51854">
    <property type="entry name" value="CSPG"/>
    <property type="match status" value="8"/>
</dbReference>
<dbReference type="InterPro" id="IPR051561">
    <property type="entry name" value="FRAS1_ECM"/>
</dbReference>
<accession>A0A6J8DC33</accession>
<feature type="repeat" description="CSPG" evidence="5">
    <location>
        <begin position="1370"/>
        <end position="1461"/>
    </location>
</feature>
<evidence type="ECO:0000256" key="5">
    <source>
        <dbReference type="PROSITE-ProRule" id="PRU01201"/>
    </source>
</evidence>
<dbReference type="Pfam" id="PF16184">
    <property type="entry name" value="Cadherin_3"/>
    <property type="match status" value="11"/>
</dbReference>
<dbReference type="CDD" id="cd00110">
    <property type="entry name" value="LamG"/>
    <property type="match status" value="2"/>
</dbReference>
<dbReference type="Gene3D" id="2.60.120.200">
    <property type="match status" value="2"/>
</dbReference>
<evidence type="ECO:0000256" key="4">
    <source>
        <dbReference type="PROSITE-ProRule" id="PRU00122"/>
    </source>
</evidence>
<feature type="repeat" description="CSPG" evidence="5">
    <location>
        <begin position="1593"/>
        <end position="1689"/>
    </location>
</feature>
<keyword evidence="6" id="KW-0472">Membrane</keyword>
<dbReference type="SMART" id="SM00282">
    <property type="entry name" value="LamG"/>
    <property type="match status" value="2"/>
</dbReference>
<evidence type="ECO:0000313" key="9">
    <source>
        <dbReference type="EMBL" id="CAC5404922.1"/>
    </source>
</evidence>
<dbReference type="SUPFAM" id="SSF49899">
    <property type="entry name" value="Concanavalin A-like lectins/glucanases"/>
    <property type="match status" value="2"/>
</dbReference>
<keyword evidence="6" id="KW-0812">Transmembrane</keyword>
<dbReference type="InterPro" id="IPR039005">
    <property type="entry name" value="CSPG_rpt"/>
</dbReference>
<feature type="transmembrane region" description="Helical" evidence="6">
    <location>
        <begin position="2201"/>
        <end position="2226"/>
    </location>
</feature>
<dbReference type="InterPro" id="IPR001791">
    <property type="entry name" value="Laminin_G"/>
</dbReference>
<reference evidence="9 10" key="1">
    <citation type="submission" date="2020-06" db="EMBL/GenBank/DDBJ databases">
        <authorList>
            <person name="Li R."/>
            <person name="Bekaert M."/>
        </authorList>
    </citation>
    <scope>NUCLEOTIDE SEQUENCE [LARGE SCALE GENOMIC DNA]</scope>
    <source>
        <strain evidence="10">wild</strain>
    </source>
</reference>
<feature type="signal peptide" evidence="7">
    <location>
        <begin position="1"/>
        <end position="23"/>
    </location>
</feature>
<evidence type="ECO:0000256" key="3">
    <source>
        <dbReference type="ARBA" id="ARBA00023180"/>
    </source>
</evidence>
<evidence type="ECO:0000256" key="1">
    <source>
        <dbReference type="ARBA" id="ARBA00022729"/>
    </source>
</evidence>
<dbReference type="InterPro" id="IPR013320">
    <property type="entry name" value="ConA-like_dom_sf"/>
</dbReference>
<dbReference type="Pfam" id="PF02210">
    <property type="entry name" value="Laminin_G_2"/>
    <property type="match status" value="2"/>
</dbReference>
<name>A0A6J8DC33_MYTCO</name>
<feature type="repeat" description="CSPG" evidence="5">
    <location>
        <begin position="916"/>
        <end position="1011"/>
    </location>
</feature>
<dbReference type="GO" id="GO:0009653">
    <property type="term" value="P:anatomical structure morphogenesis"/>
    <property type="evidence" value="ECO:0007669"/>
    <property type="project" value="TreeGrafter"/>
</dbReference>
<dbReference type="PANTHER" id="PTHR45739">
    <property type="entry name" value="MATRIX PROTEIN, PUTATIVE-RELATED"/>
    <property type="match status" value="1"/>
</dbReference>
<feature type="repeat" description="CSPG" evidence="5">
    <location>
        <begin position="1715"/>
        <end position="1813"/>
    </location>
</feature>
<feature type="repeat" description="CSPG" evidence="5">
    <location>
        <begin position="1840"/>
        <end position="1932"/>
    </location>
</feature>
<gene>
    <name evidence="9" type="ORF">MCOR_38660</name>
</gene>
<keyword evidence="6" id="KW-1133">Transmembrane helix</keyword>
<evidence type="ECO:0000256" key="6">
    <source>
        <dbReference type="SAM" id="Phobius"/>
    </source>
</evidence>
<keyword evidence="1 7" id="KW-0732">Signal</keyword>
<dbReference type="PROSITE" id="PS50025">
    <property type="entry name" value="LAM_G_DOMAIN"/>
    <property type="match status" value="2"/>
</dbReference>
<feature type="domain" description="Laminin G" evidence="8">
    <location>
        <begin position="205"/>
        <end position="384"/>
    </location>
</feature>
<feature type="chain" id="PRO_5026861094" evidence="7">
    <location>
        <begin position="24"/>
        <end position="2372"/>
    </location>
</feature>